<dbReference type="InterPro" id="IPR011990">
    <property type="entry name" value="TPR-like_helical_dom_sf"/>
</dbReference>
<dbReference type="AlphaFoldDB" id="A0AAW9R1T7"/>
<keyword evidence="3" id="KW-1185">Reference proteome</keyword>
<dbReference type="EMBL" id="JBBDHC010000001">
    <property type="protein sequence ID" value="MEJ1248116.1"/>
    <property type="molecule type" value="Genomic_DNA"/>
</dbReference>
<dbReference type="Gene3D" id="1.25.40.10">
    <property type="entry name" value="Tetratricopeptide repeat domain"/>
    <property type="match status" value="1"/>
</dbReference>
<dbReference type="SMART" id="SM00671">
    <property type="entry name" value="SEL1"/>
    <property type="match status" value="1"/>
</dbReference>
<evidence type="ECO:0008006" key="4">
    <source>
        <dbReference type="Google" id="ProtNLM"/>
    </source>
</evidence>
<name>A0AAW9R1T7_9GAMM</name>
<dbReference type="RefSeq" id="WP_337333835.1">
    <property type="nucleotide sequence ID" value="NZ_JBBDHC010000001.1"/>
</dbReference>
<comment type="caution">
    <text evidence="2">The sequence shown here is derived from an EMBL/GenBank/DDBJ whole genome shotgun (WGS) entry which is preliminary data.</text>
</comment>
<dbReference type="InterPro" id="IPR006597">
    <property type="entry name" value="Sel1-like"/>
</dbReference>
<organism evidence="2 3">
    <name type="scientific">Denitratimonas tolerans</name>
    <dbReference type="NCBI Taxonomy" id="1338420"/>
    <lineage>
        <taxon>Bacteria</taxon>
        <taxon>Pseudomonadati</taxon>
        <taxon>Pseudomonadota</taxon>
        <taxon>Gammaproteobacteria</taxon>
        <taxon>Lysobacterales</taxon>
        <taxon>Lysobacteraceae</taxon>
        <taxon>Denitratimonas</taxon>
    </lineage>
</organism>
<protein>
    <recommendedName>
        <fullName evidence="4">Sel1 repeat family protein</fullName>
    </recommendedName>
</protein>
<sequence>MGKRAVWRAVAAVGTVLAIVPWAAAQAGEPREVRWQERPEAPRHGDFVGEPGIAIEAMTEGFMAAHPDLRWRREGLHDYANGRHGQAMTHFLQAARYADKASQAMVAEMHWQGIGVPQDRALGYAWMDLAAERRYPNFLILRESYWDQLDESTRAEAIERGQAVYAEYGDEVAKPRLEKVLRREKRKLTGSRTGFVGNITIIPNTGPLAGTGMSIPGERFYAREYWEPERYWALQDTIWKSPPRGEVHVGDLVPGTEAAKD</sequence>
<proteinExistence type="predicted"/>
<evidence type="ECO:0000313" key="2">
    <source>
        <dbReference type="EMBL" id="MEJ1248116.1"/>
    </source>
</evidence>
<evidence type="ECO:0000256" key="1">
    <source>
        <dbReference type="SAM" id="SignalP"/>
    </source>
</evidence>
<feature type="chain" id="PRO_5043320238" description="Sel1 repeat family protein" evidence="1">
    <location>
        <begin position="28"/>
        <end position="261"/>
    </location>
</feature>
<reference evidence="2 3" key="1">
    <citation type="journal article" date="2016" name="Antonie Van Leeuwenhoek">
        <title>Denitratimonas tolerans gen. nov., sp. nov., a denitrifying bacterium isolated from a bioreactor for tannery wastewater treatment.</title>
        <authorList>
            <person name="Han S.I."/>
            <person name="Kim J.O."/>
            <person name="Lee Y.R."/>
            <person name="Ekpeghere K.I."/>
            <person name="Koh S.C."/>
            <person name="Whang K.S."/>
        </authorList>
    </citation>
    <scope>NUCLEOTIDE SEQUENCE [LARGE SCALE GENOMIC DNA]</scope>
    <source>
        <strain evidence="2 3">KACC 17565</strain>
    </source>
</reference>
<dbReference type="SUPFAM" id="SSF81901">
    <property type="entry name" value="HCP-like"/>
    <property type="match status" value="1"/>
</dbReference>
<keyword evidence="1" id="KW-0732">Signal</keyword>
<feature type="signal peptide" evidence="1">
    <location>
        <begin position="1"/>
        <end position="27"/>
    </location>
</feature>
<accession>A0AAW9R1T7</accession>
<gene>
    <name evidence="2" type="ORF">WB794_00260</name>
</gene>
<dbReference type="Proteomes" id="UP001364472">
    <property type="component" value="Unassembled WGS sequence"/>
</dbReference>
<evidence type="ECO:0000313" key="3">
    <source>
        <dbReference type="Proteomes" id="UP001364472"/>
    </source>
</evidence>